<evidence type="ECO:0000313" key="6">
    <source>
        <dbReference type="EMBL" id="KAK9098110.1"/>
    </source>
</evidence>
<dbReference type="Pfam" id="PF05678">
    <property type="entry name" value="VQ"/>
    <property type="match status" value="1"/>
</dbReference>
<reference evidence="6 7" key="1">
    <citation type="submission" date="2024-01" db="EMBL/GenBank/DDBJ databases">
        <title>Genome assemblies of Stephania.</title>
        <authorList>
            <person name="Yang L."/>
        </authorList>
    </citation>
    <scope>NUCLEOTIDE SEQUENCE [LARGE SCALE GENOMIC DNA]</scope>
    <source>
        <strain evidence="6">YNDBR</strain>
        <tissue evidence="6">Leaf</tissue>
    </source>
</reference>
<evidence type="ECO:0000256" key="4">
    <source>
        <dbReference type="SAM" id="MobiDB-lite"/>
    </source>
</evidence>
<feature type="region of interest" description="Disordered" evidence="4">
    <location>
        <begin position="83"/>
        <end position="112"/>
    </location>
</feature>
<dbReference type="GO" id="GO:0005634">
    <property type="term" value="C:nucleus"/>
    <property type="evidence" value="ECO:0007669"/>
    <property type="project" value="UniProtKB-SubCell"/>
</dbReference>
<dbReference type="Proteomes" id="UP001420932">
    <property type="component" value="Unassembled WGS sequence"/>
</dbReference>
<organism evidence="6 7">
    <name type="scientific">Stephania yunnanensis</name>
    <dbReference type="NCBI Taxonomy" id="152371"/>
    <lineage>
        <taxon>Eukaryota</taxon>
        <taxon>Viridiplantae</taxon>
        <taxon>Streptophyta</taxon>
        <taxon>Embryophyta</taxon>
        <taxon>Tracheophyta</taxon>
        <taxon>Spermatophyta</taxon>
        <taxon>Magnoliopsida</taxon>
        <taxon>Ranunculales</taxon>
        <taxon>Menispermaceae</taxon>
        <taxon>Menispermoideae</taxon>
        <taxon>Cissampelideae</taxon>
        <taxon>Stephania</taxon>
    </lineage>
</organism>
<gene>
    <name evidence="6" type="ORF">Syun_025155</name>
</gene>
<feature type="region of interest" description="Disordered" evidence="4">
    <location>
        <begin position="38"/>
        <end position="70"/>
    </location>
</feature>
<comment type="subcellular location">
    <subcellularLocation>
        <location evidence="1">Nucleus</location>
    </subcellularLocation>
</comment>
<dbReference type="PANTHER" id="PTHR33402">
    <property type="entry name" value="VQ MOTIF-CONTAINING PROTEIN 11-LIKE"/>
    <property type="match status" value="1"/>
</dbReference>
<proteinExistence type="predicted"/>
<evidence type="ECO:0000313" key="7">
    <source>
        <dbReference type="Proteomes" id="UP001420932"/>
    </source>
</evidence>
<name>A0AAP0ER36_9MAGN</name>
<evidence type="ECO:0000256" key="1">
    <source>
        <dbReference type="ARBA" id="ARBA00004123"/>
    </source>
</evidence>
<feature type="domain" description="VQ" evidence="5">
    <location>
        <begin position="19"/>
        <end position="44"/>
    </location>
</feature>
<evidence type="ECO:0000256" key="3">
    <source>
        <dbReference type="ARBA" id="ARBA00023242"/>
    </source>
</evidence>
<keyword evidence="7" id="KW-1185">Reference proteome</keyword>
<keyword evidence="3" id="KW-0539">Nucleus</keyword>
<feature type="compositionally biased region" description="Basic and acidic residues" evidence="4">
    <location>
        <begin position="38"/>
        <end position="47"/>
    </location>
</feature>
<dbReference type="EMBL" id="JBBNAF010000011">
    <property type="protein sequence ID" value="KAK9098110.1"/>
    <property type="molecule type" value="Genomic_DNA"/>
</dbReference>
<keyword evidence="2" id="KW-0597">Phosphoprotein</keyword>
<sequence length="161" mass="17421">MIERGQIMYGKKKRVINSIPPTTFVQADAHAFRDLVQKLTGADDKSPARPSSTGASDRGGVAVGPRRPSASFKRFDKLEVKFGLRNAPPSSPSPVTPLGSDSVFSSAAAEEEEERMIAEKGFYLHPSPRGAEPPLLLPLFPLTSPKQELLLQLQPSSPRDA</sequence>
<evidence type="ECO:0000256" key="2">
    <source>
        <dbReference type="ARBA" id="ARBA00022553"/>
    </source>
</evidence>
<evidence type="ECO:0000259" key="5">
    <source>
        <dbReference type="Pfam" id="PF05678"/>
    </source>
</evidence>
<protein>
    <recommendedName>
        <fullName evidence="5">VQ domain-containing protein</fullName>
    </recommendedName>
</protein>
<dbReference type="AlphaFoldDB" id="A0AAP0ER36"/>
<dbReference type="InterPro" id="IPR008889">
    <property type="entry name" value="VQ"/>
</dbReference>
<dbReference type="InterPro" id="IPR039611">
    <property type="entry name" value="VQ_4/11/13/19/31/33"/>
</dbReference>
<comment type="caution">
    <text evidence="6">The sequence shown here is derived from an EMBL/GenBank/DDBJ whole genome shotgun (WGS) entry which is preliminary data.</text>
</comment>
<accession>A0AAP0ER36</accession>
<dbReference type="PANTHER" id="PTHR33402:SF3">
    <property type="entry name" value="VQ DOMAIN-CONTAINING PROTEIN"/>
    <property type="match status" value="1"/>
</dbReference>